<evidence type="ECO:0000313" key="3">
    <source>
        <dbReference type="Proteomes" id="UP000498980"/>
    </source>
</evidence>
<dbReference type="Proteomes" id="UP000530403">
    <property type="component" value="Unassembled WGS sequence"/>
</dbReference>
<proteinExistence type="predicted"/>
<evidence type="ECO:0000313" key="4">
    <source>
        <dbReference type="Proteomes" id="UP000530403"/>
    </source>
</evidence>
<reference evidence="1 3" key="1">
    <citation type="submission" date="2020-05" db="EMBL/GenBank/DDBJ databases">
        <title>Whole genome shotgun sequence of Streptomyces fulvorobeus NBRC 15897.</title>
        <authorList>
            <person name="Komaki H."/>
            <person name="Tamura T."/>
        </authorList>
    </citation>
    <scope>NUCLEOTIDE SEQUENCE [LARGE SCALE GENOMIC DNA]</scope>
    <source>
        <strain evidence="1 3">NBRC 15897</strain>
    </source>
</reference>
<dbReference type="EMBL" id="JACCCF010000002">
    <property type="protein sequence ID" value="NYE44842.1"/>
    <property type="molecule type" value="Genomic_DNA"/>
</dbReference>
<gene>
    <name evidence="2" type="ORF">HEB29_005956</name>
    <name evidence="1" type="ORF">Sfulv_62490</name>
</gene>
<evidence type="ECO:0000313" key="1">
    <source>
        <dbReference type="EMBL" id="GFN01439.1"/>
    </source>
</evidence>
<sequence length="81" mass="8898">MNAIYIYFGPSRQTWRMAEMPERDVYLTIGKNTLAGFEPVTFVFDAEGRRLRTPDGELLTVVALTGGTGRVVSAMALTGGR</sequence>
<comment type="caution">
    <text evidence="1">The sequence shown here is derived from an EMBL/GenBank/DDBJ whole genome shotgun (WGS) entry which is preliminary data.</text>
</comment>
<reference evidence="2 4" key="2">
    <citation type="submission" date="2020-07" db="EMBL/GenBank/DDBJ databases">
        <title>Sequencing the genomes of 1000 actinobacteria strains.</title>
        <authorList>
            <person name="Klenk H.-P."/>
        </authorList>
    </citation>
    <scope>NUCLEOTIDE SEQUENCE [LARGE SCALE GENOMIC DNA]</scope>
    <source>
        <strain evidence="2 4">DSM 41455</strain>
    </source>
</reference>
<dbReference type="AlphaFoldDB" id="A0A7J0CG93"/>
<protein>
    <submittedName>
        <fullName evidence="1">Uncharacterized protein</fullName>
    </submittedName>
</protein>
<accession>A0A7J0CG93</accession>
<dbReference type="Proteomes" id="UP000498980">
    <property type="component" value="Unassembled WGS sequence"/>
</dbReference>
<name>A0A7J0CG93_9ACTN</name>
<keyword evidence="3" id="KW-1185">Reference proteome</keyword>
<dbReference type="EMBL" id="BLWC01000002">
    <property type="protein sequence ID" value="GFN01439.1"/>
    <property type="molecule type" value="Genomic_DNA"/>
</dbReference>
<evidence type="ECO:0000313" key="2">
    <source>
        <dbReference type="EMBL" id="NYE44842.1"/>
    </source>
</evidence>
<organism evidence="1 3">
    <name type="scientific">Streptomyces fulvorobeus</name>
    <dbReference type="NCBI Taxonomy" id="284028"/>
    <lineage>
        <taxon>Bacteria</taxon>
        <taxon>Bacillati</taxon>
        <taxon>Actinomycetota</taxon>
        <taxon>Actinomycetes</taxon>
        <taxon>Kitasatosporales</taxon>
        <taxon>Streptomycetaceae</taxon>
        <taxon>Streptomyces</taxon>
    </lineage>
</organism>
<dbReference type="RefSeq" id="WP_173318435.1">
    <property type="nucleotide sequence ID" value="NZ_BAAAUE010000015.1"/>
</dbReference>